<gene>
    <name evidence="4" type="ORF">V5799_018040</name>
</gene>
<comment type="caution">
    <text evidence="4">The sequence shown here is derived from an EMBL/GenBank/DDBJ whole genome shotgun (WGS) entry which is preliminary data.</text>
</comment>
<dbReference type="PANTHER" id="PTHR13947:SF37">
    <property type="entry name" value="LD18367P"/>
    <property type="match status" value="1"/>
</dbReference>
<organism evidence="4 5">
    <name type="scientific">Amblyomma americanum</name>
    <name type="common">Lone star tick</name>
    <dbReference type="NCBI Taxonomy" id="6943"/>
    <lineage>
        <taxon>Eukaryota</taxon>
        <taxon>Metazoa</taxon>
        <taxon>Ecdysozoa</taxon>
        <taxon>Arthropoda</taxon>
        <taxon>Chelicerata</taxon>
        <taxon>Arachnida</taxon>
        <taxon>Acari</taxon>
        <taxon>Parasitiformes</taxon>
        <taxon>Ixodida</taxon>
        <taxon>Ixodoidea</taxon>
        <taxon>Ixodidae</taxon>
        <taxon>Amblyomminae</taxon>
        <taxon>Amblyomma</taxon>
    </lineage>
</organism>
<dbReference type="EMBL" id="JARKHS020008604">
    <property type="protein sequence ID" value="KAK8780621.1"/>
    <property type="molecule type" value="Genomic_DNA"/>
</dbReference>
<feature type="domain" description="N-acetyltransferase" evidence="3">
    <location>
        <begin position="126"/>
        <end position="284"/>
    </location>
</feature>
<sequence length="284" mass="30520">MVEASLQIFVRDIEASETLSLRKMVLRPDLACVNYRGDDLATTAHFGAYVNGRLVGVASAFNEPLNFPEAQRLPPQHNCVPSAEASVEVCNEGSDLGRDNGSCKELSDQHLGSESNELISEQVSKLTLDASSEPEGMPRVVSKEDGAQKPAGEVTEGITEACSQGGRPASTSSSQVCPNIVVAASEWTQPPQPSVERAIKLASEANSWRIRGLAVELPLRGRGLGSRLISACIQHAVQQRAACIWCVARCSAEPVYEKMGFQRAGQVFQLEGIGPVRYMVQALI</sequence>
<protein>
    <recommendedName>
        <fullName evidence="3">N-acetyltransferase domain-containing protein</fullName>
    </recommendedName>
</protein>
<dbReference type="InterPro" id="IPR016181">
    <property type="entry name" value="Acyl_CoA_acyltransferase"/>
</dbReference>
<dbReference type="PROSITE" id="PS51186">
    <property type="entry name" value="GNAT"/>
    <property type="match status" value="1"/>
</dbReference>
<dbReference type="AlphaFoldDB" id="A0AAQ4F104"/>
<accession>A0AAQ4F104</accession>
<reference evidence="4 5" key="1">
    <citation type="journal article" date="2023" name="Arcadia Sci">
        <title>De novo assembly of a long-read Amblyomma americanum tick genome.</title>
        <authorList>
            <person name="Chou S."/>
            <person name="Poskanzer K.E."/>
            <person name="Rollins M."/>
            <person name="Thuy-Boun P.S."/>
        </authorList>
    </citation>
    <scope>NUCLEOTIDE SEQUENCE [LARGE SCALE GENOMIC DNA]</scope>
    <source>
        <strain evidence="4">F_SG_1</strain>
        <tissue evidence="4">Salivary glands</tissue>
    </source>
</reference>
<name>A0AAQ4F104_AMBAM</name>
<keyword evidence="5" id="KW-1185">Reference proteome</keyword>
<evidence type="ECO:0000313" key="4">
    <source>
        <dbReference type="EMBL" id="KAK8780621.1"/>
    </source>
</evidence>
<dbReference type="GO" id="GO:0008080">
    <property type="term" value="F:N-acetyltransferase activity"/>
    <property type="evidence" value="ECO:0007669"/>
    <property type="project" value="InterPro"/>
</dbReference>
<evidence type="ECO:0000259" key="3">
    <source>
        <dbReference type="PROSITE" id="PS51186"/>
    </source>
</evidence>
<dbReference type="Gene3D" id="3.40.630.30">
    <property type="match status" value="2"/>
</dbReference>
<feature type="region of interest" description="Disordered" evidence="2">
    <location>
        <begin position="129"/>
        <end position="153"/>
    </location>
</feature>
<evidence type="ECO:0000256" key="2">
    <source>
        <dbReference type="SAM" id="MobiDB-lite"/>
    </source>
</evidence>
<proteinExistence type="predicted"/>
<dbReference type="InterPro" id="IPR000182">
    <property type="entry name" value="GNAT_dom"/>
</dbReference>
<dbReference type="Pfam" id="PF13673">
    <property type="entry name" value="Acetyltransf_10"/>
    <property type="match status" value="1"/>
</dbReference>
<evidence type="ECO:0000256" key="1">
    <source>
        <dbReference type="ARBA" id="ARBA00022679"/>
    </source>
</evidence>
<dbReference type="PANTHER" id="PTHR13947">
    <property type="entry name" value="GNAT FAMILY N-ACETYLTRANSFERASE"/>
    <property type="match status" value="1"/>
</dbReference>
<evidence type="ECO:0000313" key="5">
    <source>
        <dbReference type="Proteomes" id="UP001321473"/>
    </source>
</evidence>
<keyword evidence="1" id="KW-0808">Transferase</keyword>
<dbReference type="SUPFAM" id="SSF55729">
    <property type="entry name" value="Acyl-CoA N-acyltransferases (Nat)"/>
    <property type="match status" value="1"/>
</dbReference>
<dbReference type="CDD" id="cd04301">
    <property type="entry name" value="NAT_SF"/>
    <property type="match status" value="1"/>
</dbReference>
<dbReference type="Proteomes" id="UP001321473">
    <property type="component" value="Unassembled WGS sequence"/>
</dbReference>
<dbReference type="InterPro" id="IPR050769">
    <property type="entry name" value="NAT_camello-type"/>
</dbReference>